<organism evidence="1 2">
    <name type="scientific">Hungatella hathewayi</name>
    <dbReference type="NCBI Taxonomy" id="154046"/>
    <lineage>
        <taxon>Bacteria</taxon>
        <taxon>Bacillati</taxon>
        <taxon>Bacillota</taxon>
        <taxon>Clostridia</taxon>
        <taxon>Lachnospirales</taxon>
        <taxon>Lachnospiraceae</taxon>
        <taxon>Hungatella</taxon>
    </lineage>
</organism>
<name>A0AA37N2M6_9FIRM</name>
<protein>
    <recommendedName>
        <fullName evidence="3">DUF4054 domain-containing protein</fullName>
    </recommendedName>
</protein>
<reference evidence="1" key="1">
    <citation type="submission" date="2022-01" db="EMBL/GenBank/DDBJ databases">
        <title>Novel bile acid biosynthetic pathways are enriched in the microbiome of centenarians.</title>
        <authorList>
            <person name="Sato Y."/>
            <person name="Atarashi K."/>
            <person name="Plichta R.D."/>
            <person name="Arai Y."/>
            <person name="Sasajima S."/>
            <person name="Kearney M.S."/>
            <person name="Suda W."/>
            <person name="Takeshita K."/>
            <person name="Sasaki T."/>
            <person name="Okamoto S."/>
            <person name="Skelly N.A."/>
            <person name="Okamura Y."/>
            <person name="Vlamakis H."/>
            <person name="Li Y."/>
            <person name="Tanoue T."/>
            <person name="Takei H."/>
            <person name="Nittono H."/>
            <person name="Narushima S."/>
            <person name="Irie J."/>
            <person name="Itoh H."/>
            <person name="Moriya K."/>
            <person name="Sugiura Y."/>
            <person name="Suematsu M."/>
            <person name="Moritoki N."/>
            <person name="Shibata S."/>
            <person name="Littman R.D."/>
            <person name="Fischbach A.M."/>
            <person name="Uwamino Y."/>
            <person name="Inoue T."/>
            <person name="Honda A."/>
            <person name="Hattori M."/>
            <person name="Murai T."/>
            <person name="Xavier J.R."/>
            <person name="Hirose N."/>
            <person name="Honda K."/>
        </authorList>
    </citation>
    <scope>NUCLEOTIDE SEQUENCE</scope>
    <source>
        <strain evidence="1">CE91-St55</strain>
    </source>
</reference>
<dbReference type="RefSeq" id="WP_118042863.1">
    <property type="nucleotide sequence ID" value="NZ_BQNJ01000001.1"/>
</dbReference>
<dbReference type="EMBL" id="BQNJ01000001">
    <property type="protein sequence ID" value="GKG99439.1"/>
    <property type="molecule type" value="Genomic_DNA"/>
</dbReference>
<comment type="caution">
    <text evidence="1">The sequence shown here is derived from an EMBL/GenBank/DDBJ whole genome shotgun (WGS) entry which is preliminary data.</text>
</comment>
<dbReference type="InterPro" id="IPR025127">
    <property type="entry name" value="DUF4054"/>
</dbReference>
<proteinExistence type="predicted"/>
<dbReference type="Proteomes" id="UP001055091">
    <property type="component" value="Unassembled WGS sequence"/>
</dbReference>
<evidence type="ECO:0000313" key="1">
    <source>
        <dbReference type="EMBL" id="GKG99439.1"/>
    </source>
</evidence>
<dbReference type="AlphaFoldDB" id="A0AA37N2M6"/>
<accession>A0AA37N2M6</accession>
<sequence length="171" mass="18533">MYGQQFDGVIAAAANMPAPGEKGIYTAEMFLTDFPQFTKKVMPTEEEEVPQKESLVPSAMLELFIGNANSSILPSRYCDMWRYAAGLYVAHFCTLYLKTYSDGSASAAQAAAKGQQTGLVREAAMGDTTISYDNTAVTEATAKWGSWNATQYGQQLVTMARMIGMGGSYVI</sequence>
<evidence type="ECO:0000313" key="2">
    <source>
        <dbReference type="Proteomes" id="UP001055091"/>
    </source>
</evidence>
<evidence type="ECO:0008006" key="3">
    <source>
        <dbReference type="Google" id="ProtNLM"/>
    </source>
</evidence>
<gene>
    <name evidence="1" type="ORF">CE91St55_14210</name>
</gene>
<dbReference type="Pfam" id="PF13262">
    <property type="entry name" value="DUF4054"/>
    <property type="match status" value="1"/>
</dbReference>